<evidence type="ECO:0000256" key="5">
    <source>
        <dbReference type="ARBA" id="ARBA00022692"/>
    </source>
</evidence>
<dbReference type="RefSeq" id="YP_009176847.1">
    <property type="nucleotide sequence ID" value="NC_028229.1"/>
</dbReference>
<sequence length="195" mass="23132">MTYLDLFLFLFVMQFIFCMNHSTIGFAMESFMGSLKELFSLNSSQPNSYWMSTFLFITLLVFNLGGLLPYSYSFFSMIEFTLVFSLVAWMTSFLTFISSERFFLYLYKKGDNVFKSFFFIVIELISEFCRPVALTVRLTANVMIGHLVMKSLYYLMTFICPWFFFGYVFMIIVECFVLIIQSYIFARLVQFYLNE</sequence>
<comment type="similarity">
    <text evidence="2">Belongs to the ATPase A chain family.</text>
</comment>
<evidence type="ECO:0000256" key="1">
    <source>
        <dbReference type="ARBA" id="ARBA00004141"/>
    </source>
</evidence>
<keyword evidence="9 12" id="KW-0472">Membrane</keyword>
<evidence type="ECO:0000313" key="13">
    <source>
        <dbReference type="EMBL" id="BAT21218.1"/>
    </source>
</evidence>
<keyword evidence="3" id="KW-0813">Transport</keyword>
<accession>A0A0P0YKC1</accession>
<dbReference type="InterPro" id="IPR023011">
    <property type="entry name" value="ATP_synth_F0_asu_AS"/>
</dbReference>
<feature type="transmembrane region" description="Helical" evidence="12">
    <location>
        <begin position="6"/>
        <end position="28"/>
    </location>
</feature>
<dbReference type="GO" id="GO:0046933">
    <property type="term" value="F:proton-transporting ATP synthase activity, rotational mechanism"/>
    <property type="evidence" value="ECO:0007669"/>
    <property type="project" value="TreeGrafter"/>
</dbReference>
<evidence type="ECO:0000256" key="9">
    <source>
        <dbReference type="ARBA" id="ARBA00023136"/>
    </source>
</evidence>
<dbReference type="InterPro" id="IPR045083">
    <property type="entry name" value="ATP_synth_F0_asu_bact/mt"/>
</dbReference>
<dbReference type="PRINTS" id="PR00123">
    <property type="entry name" value="ATPASEA"/>
</dbReference>
<dbReference type="PROSITE" id="PS00449">
    <property type="entry name" value="ATPASE_A"/>
    <property type="match status" value="1"/>
</dbReference>
<dbReference type="GO" id="GO:0005743">
    <property type="term" value="C:mitochondrial inner membrane"/>
    <property type="evidence" value="ECO:0007669"/>
    <property type="project" value="UniProtKB-SubCell"/>
</dbReference>
<evidence type="ECO:0000256" key="2">
    <source>
        <dbReference type="ARBA" id="ARBA00006810"/>
    </source>
</evidence>
<dbReference type="InterPro" id="IPR000568">
    <property type="entry name" value="ATP_synth_F0_asu"/>
</dbReference>
<evidence type="ECO:0000256" key="7">
    <source>
        <dbReference type="ARBA" id="ARBA00022989"/>
    </source>
</evidence>
<evidence type="ECO:0000256" key="11">
    <source>
        <dbReference type="RuleBase" id="RU004450"/>
    </source>
</evidence>
<evidence type="ECO:0000256" key="10">
    <source>
        <dbReference type="ARBA" id="ARBA00023310"/>
    </source>
</evidence>
<feature type="transmembrane region" description="Helical" evidence="12">
    <location>
        <begin position="152"/>
        <end position="180"/>
    </location>
</feature>
<comment type="subcellular location">
    <subcellularLocation>
        <location evidence="1">Membrane</location>
        <topology evidence="1">Multi-pass membrane protein</topology>
    </subcellularLocation>
    <subcellularLocation>
        <location evidence="11">Mitochondrion inner membrane</location>
        <topology evidence="11">Multi-pass membrane protein</topology>
    </subcellularLocation>
</comment>
<dbReference type="GeneID" id="26118285"/>
<keyword evidence="4" id="KW-0138">CF(0)</keyword>
<protein>
    <recommendedName>
        <fullName evidence="11">ATP synthase subunit a</fullName>
    </recommendedName>
</protein>
<dbReference type="CDD" id="cd00310">
    <property type="entry name" value="ATP-synt_Fo_a_6"/>
    <property type="match status" value="1"/>
</dbReference>
<proteinExistence type="inferred from homology"/>
<evidence type="ECO:0000256" key="8">
    <source>
        <dbReference type="ARBA" id="ARBA00023065"/>
    </source>
</evidence>
<organism evidence="13">
    <name type="scientific">Strongyloides venezuelensis</name>
    <name type="common">Threadworm</name>
    <dbReference type="NCBI Taxonomy" id="75913"/>
    <lineage>
        <taxon>Eukaryota</taxon>
        <taxon>Metazoa</taxon>
        <taxon>Ecdysozoa</taxon>
        <taxon>Nematoda</taxon>
        <taxon>Chromadorea</taxon>
        <taxon>Rhabditida</taxon>
        <taxon>Tylenchina</taxon>
        <taxon>Panagrolaimomorpha</taxon>
        <taxon>Strongyloidoidea</taxon>
        <taxon>Strongyloididae</taxon>
        <taxon>Strongyloides</taxon>
    </lineage>
</organism>
<dbReference type="AlphaFoldDB" id="A0A0P0YKC1"/>
<geneLocation type="mitochondrion" evidence="13"/>
<keyword evidence="6" id="KW-0375">Hydrogen ion transport</keyword>
<dbReference type="InterPro" id="IPR035908">
    <property type="entry name" value="F0_ATP_A_sf"/>
</dbReference>
<evidence type="ECO:0000256" key="12">
    <source>
        <dbReference type="SAM" id="Phobius"/>
    </source>
</evidence>
<keyword evidence="13" id="KW-0496">Mitochondrion</keyword>
<dbReference type="GO" id="GO:0045259">
    <property type="term" value="C:proton-transporting ATP synthase complex"/>
    <property type="evidence" value="ECO:0007669"/>
    <property type="project" value="UniProtKB-KW"/>
</dbReference>
<keyword evidence="10" id="KW-0066">ATP synthesis</keyword>
<dbReference type="CTD" id="4508"/>
<gene>
    <name evidence="13" type="primary">ATP6</name>
</gene>
<name>A0A0P0YKC1_STRVS</name>
<feature type="transmembrane region" description="Helical" evidence="12">
    <location>
        <begin position="49"/>
        <end position="68"/>
    </location>
</feature>
<reference evidence="13" key="1">
    <citation type="submission" date="2015-04" db="EMBL/GenBank/DDBJ databases">
        <title>Genome, transcriptome and proteome adaptations to nematode parasitism in Strongyloides.</title>
        <authorList>
            <person name="Hunt V."/>
            <person name="Tsai I.J."/>
            <person name="Coghlan A."/>
            <person name="Reid A.J."/>
            <person name="Holroyd N."/>
            <person name="Foth B."/>
            <person name="Tracey A."/>
            <person name="Cotton J.A."/>
            <person name="Stanley E."/>
            <person name="Beasley H."/>
            <person name="Bennett H."/>
            <person name="Brooks K."/>
            <person name="Kikuchi T."/>
            <person name="Viney M."/>
            <person name="Berriman M."/>
        </authorList>
    </citation>
    <scope>NUCLEOTIDE SEQUENCE</scope>
    <source>
        <strain evidence="13">HH1</strain>
    </source>
</reference>
<keyword evidence="5 12" id="KW-0812">Transmembrane</keyword>
<keyword evidence="7 12" id="KW-1133">Transmembrane helix</keyword>
<dbReference type="EMBL" id="LC050213">
    <property type="protein sequence ID" value="BAT21218.1"/>
    <property type="molecule type" value="Genomic_DNA"/>
</dbReference>
<evidence type="ECO:0000256" key="3">
    <source>
        <dbReference type="ARBA" id="ARBA00022448"/>
    </source>
</evidence>
<keyword evidence="8" id="KW-0406">Ion transport</keyword>
<dbReference type="Pfam" id="PF00119">
    <property type="entry name" value="ATP-synt_A"/>
    <property type="match status" value="1"/>
</dbReference>
<dbReference type="PANTHER" id="PTHR11410">
    <property type="entry name" value="ATP SYNTHASE SUBUNIT A"/>
    <property type="match status" value="1"/>
</dbReference>
<dbReference type="PANTHER" id="PTHR11410:SF0">
    <property type="entry name" value="ATP SYNTHASE SUBUNIT A"/>
    <property type="match status" value="1"/>
</dbReference>
<evidence type="ECO:0000256" key="4">
    <source>
        <dbReference type="ARBA" id="ARBA00022547"/>
    </source>
</evidence>
<dbReference type="Gene3D" id="1.20.120.220">
    <property type="entry name" value="ATP synthase, F0 complex, subunit A"/>
    <property type="match status" value="1"/>
</dbReference>
<dbReference type="SUPFAM" id="SSF81336">
    <property type="entry name" value="F1F0 ATP synthase subunit A"/>
    <property type="match status" value="1"/>
</dbReference>
<evidence type="ECO:0000256" key="6">
    <source>
        <dbReference type="ARBA" id="ARBA00022781"/>
    </source>
</evidence>
<feature type="transmembrane region" description="Helical" evidence="12">
    <location>
        <begin position="74"/>
        <end position="97"/>
    </location>
</feature>